<keyword evidence="4" id="KW-0328">Glycosyltransferase</keyword>
<dbReference type="Pfam" id="PF13414">
    <property type="entry name" value="TPR_11"/>
    <property type="match status" value="4"/>
</dbReference>
<dbReference type="SMART" id="SM00028">
    <property type="entry name" value="TPR"/>
    <property type="match status" value="9"/>
</dbReference>
<evidence type="ECO:0000256" key="4">
    <source>
        <dbReference type="ARBA" id="ARBA00022676"/>
    </source>
</evidence>
<dbReference type="PROSITE" id="PS50005">
    <property type="entry name" value="TPR"/>
    <property type="match status" value="9"/>
</dbReference>
<feature type="repeat" description="TPR" evidence="8">
    <location>
        <begin position="24"/>
        <end position="57"/>
    </location>
</feature>
<feature type="repeat" description="TPR" evidence="8">
    <location>
        <begin position="296"/>
        <end position="329"/>
    </location>
</feature>
<dbReference type="InterPro" id="IPR011990">
    <property type="entry name" value="TPR-like_helical_dom_sf"/>
</dbReference>
<keyword evidence="5" id="KW-0808">Transferase</keyword>
<dbReference type="Pfam" id="PF13181">
    <property type="entry name" value="TPR_8"/>
    <property type="match status" value="1"/>
</dbReference>
<dbReference type="Gene3D" id="3.40.50.11380">
    <property type="match status" value="1"/>
</dbReference>
<evidence type="ECO:0000256" key="8">
    <source>
        <dbReference type="PROSITE-ProRule" id="PRU00339"/>
    </source>
</evidence>
<dbReference type="InterPro" id="IPR019734">
    <property type="entry name" value="TPR_rpt"/>
</dbReference>
<feature type="repeat" description="TPR" evidence="8">
    <location>
        <begin position="228"/>
        <end position="261"/>
    </location>
</feature>
<dbReference type="SUPFAM" id="SSF48452">
    <property type="entry name" value="TPR-like"/>
    <property type="match status" value="2"/>
</dbReference>
<dbReference type="Pfam" id="PF13844">
    <property type="entry name" value="Glyco_transf_41"/>
    <property type="match status" value="2"/>
</dbReference>
<accession>A0A6U4E2X8</accession>
<feature type="repeat" description="TPR" evidence="8">
    <location>
        <begin position="126"/>
        <end position="159"/>
    </location>
</feature>
<evidence type="ECO:0000256" key="2">
    <source>
        <dbReference type="ARBA" id="ARBA00005386"/>
    </source>
</evidence>
<feature type="repeat" description="TPR" evidence="8">
    <location>
        <begin position="58"/>
        <end position="91"/>
    </location>
</feature>
<sequence>MVLGQFPEAIETYKMALVLKPTLVDAHSNLGNLFKVQGNLEEAKRCYLEAIRIQPGFAIAWSNLAGIFKEEGQLTTAVAYYREAIRLCPTFADAHSNLGNALKEQGLVLEAMECYRASIKLRPDFAIAHGNLASCYYDLGQLDVAVRTFRYAIQLEPNFPDAYNNLGNAQRDLGRIDEAITSYRTALRLRPDHPHAYNNLGNAMTDKGFVKEAIHCYVTAIRLMPRFAAAHSNLGSILKEQGKLEQSLAHYHEAIVIDPLFADAYSNMGNAYKEMNRLEDAIRCYTTAIKIKPGFADAYSNLASAYKDGGRVEEAIVCYQQALKLNPASPDAFANLVHSLVFVCNWQTRDADFEQLRKLLTMQFDMPNQLPSVQPFHTLVYPLTCAEMLEIAKRHAARAAQAVQLLEMRPFRRRPPKKGVERIKIGYVSSDFGNHPLSHLMHNVFAMHDPSRFEVHLYALSNHDGSAWRTDIEQTPEHFHNLTLLDTGAAANLIHQHGIHILVNLNGYTKGARNEIFALHPASLQVSYLGFCGTLGADYIEYMIADERVVPPEERQHYSEKLIYMPHSYFVNDHKQSARYVLPPSPEDEEMAEAQQGSGESRVAALATLSTRGQYGVRDDAFVFGNFNQLYKLDPETFATWCNVLKRVPNSILWLLRFPPASEKNIRAEARKNGVREDQIHFTDVSPKEEHIKRGHLVDLFLDTPCCNAHTTGCDILWSGTPMLTLPGKKMATRVAQSLLHAAGPGFTEALVVGSLSEYEERAVELAMDTEKLFQLRLKLEDGRDESPLFDTQRWVRNMERGLEEIWAVHCAEQPPKDVRVVDVLDVEAAGAGDAAGGADGSNNSNSSSS</sequence>
<evidence type="ECO:0000256" key="1">
    <source>
        <dbReference type="ARBA" id="ARBA00004922"/>
    </source>
</evidence>
<dbReference type="PANTHER" id="PTHR44366:SF1">
    <property type="entry name" value="UDP-N-ACETYLGLUCOSAMINE--PEPTIDE N-ACETYLGLUCOSAMINYLTRANSFERASE 110 KDA SUBUNIT"/>
    <property type="match status" value="1"/>
</dbReference>
<dbReference type="AlphaFoldDB" id="A0A6U4E2X8"/>
<proteinExistence type="inferred from homology"/>
<feature type="repeat" description="TPR" evidence="8">
    <location>
        <begin position="194"/>
        <end position="227"/>
    </location>
</feature>
<dbReference type="InterPro" id="IPR029489">
    <property type="entry name" value="OGT/SEC/SPY_C"/>
</dbReference>
<feature type="repeat" description="TPR" evidence="8">
    <location>
        <begin position="262"/>
        <end position="295"/>
    </location>
</feature>
<dbReference type="Pfam" id="PF00515">
    <property type="entry name" value="TPR_1"/>
    <property type="match status" value="1"/>
</dbReference>
<keyword evidence="7 8" id="KW-0802">TPR repeat</keyword>
<reference evidence="11" key="1">
    <citation type="submission" date="2021-01" db="EMBL/GenBank/DDBJ databases">
        <authorList>
            <person name="Corre E."/>
            <person name="Pelletier E."/>
            <person name="Niang G."/>
            <person name="Scheremetjew M."/>
            <person name="Finn R."/>
            <person name="Kale V."/>
            <person name="Holt S."/>
            <person name="Cochrane G."/>
            <person name="Meng A."/>
            <person name="Brown T."/>
            <person name="Cohen L."/>
        </authorList>
    </citation>
    <scope>NUCLEOTIDE SEQUENCE</scope>
    <source>
        <strain evidence="11">CCMP2877</strain>
    </source>
</reference>
<protein>
    <recommendedName>
        <fullName evidence="3">protein O-GlcNAc transferase</fullName>
        <ecNumber evidence="3">2.4.1.255</ecNumber>
    </recommendedName>
</protein>
<dbReference type="Gene3D" id="3.40.50.2000">
    <property type="entry name" value="Glycogen Phosphorylase B"/>
    <property type="match status" value="1"/>
</dbReference>
<gene>
    <name evidence="10" type="ORF">PPAR1163_LOCUS6303</name>
    <name evidence="11" type="ORF">PPAR1163_LOCUS6311</name>
</gene>
<dbReference type="EMBL" id="HBGJ01010126">
    <property type="protein sequence ID" value="CAD9247945.1"/>
    <property type="molecule type" value="Transcribed_RNA"/>
</dbReference>
<evidence type="ECO:0000313" key="10">
    <source>
        <dbReference type="EMBL" id="CAD9247945.1"/>
    </source>
</evidence>
<dbReference type="FunFam" id="3.40.50.2000:FF:000070">
    <property type="entry name" value="probable UDP-N-acetylglucosamine--peptide N-acetylglucosaminyltransferase SEC"/>
    <property type="match status" value="1"/>
</dbReference>
<feature type="domain" description="O-GlcNAc transferase C-terminal" evidence="9">
    <location>
        <begin position="594"/>
        <end position="799"/>
    </location>
</feature>
<evidence type="ECO:0000259" key="9">
    <source>
        <dbReference type="Pfam" id="PF13844"/>
    </source>
</evidence>
<dbReference type="UniPathway" id="UPA00378"/>
<dbReference type="EMBL" id="HBGJ01010137">
    <property type="protein sequence ID" value="CAD9247953.1"/>
    <property type="molecule type" value="Transcribed_RNA"/>
</dbReference>
<dbReference type="GO" id="GO:0006493">
    <property type="term" value="P:protein O-linked glycosylation"/>
    <property type="evidence" value="ECO:0007669"/>
    <property type="project" value="InterPro"/>
</dbReference>
<dbReference type="PROSITE" id="PS50293">
    <property type="entry name" value="TPR_REGION"/>
    <property type="match status" value="5"/>
</dbReference>
<evidence type="ECO:0000313" key="11">
    <source>
        <dbReference type="EMBL" id="CAD9247953.1"/>
    </source>
</evidence>
<dbReference type="PANTHER" id="PTHR44366">
    <property type="entry name" value="UDP-N-ACETYLGLUCOSAMINE--PEPTIDE N-ACETYLGLUCOSAMINYLTRANSFERASE 110 KDA SUBUNIT"/>
    <property type="match status" value="1"/>
</dbReference>
<dbReference type="InterPro" id="IPR037919">
    <property type="entry name" value="OGT"/>
</dbReference>
<comment type="pathway">
    <text evidence="1">Protein modification; protein glycosylation.</text>
</comment>
<organism evidence="11">
    <name type="scientific">Phaeomonas parva</name>
    <dbReference type="NCBI Taxonomy" id="124430"/>
    <lineage>
        <taxon>Eukaryota</taxon>
        <taxon>Sar</taxon>
        <taxon>Stramenopiles</taxon>
        <taxon>Ochrophyta</taxon>
        <taxon>Pinguiophyceae</taxon>
        <taxon>Pinguiochrysidales</taxon>
        <taxon>Pinguiochrysidaceae</taxon>
        <taxon>Phaeomonas</taxon>
    </lineage>
</organism>
<evidence type="ECO:0000256" key="5">
    <source>
        <dbReference type="ARBA" id="ARBA00022679"/>
    </source>
</evidence>
<dbReference type="GO" id="GO:0097363">
    <property type="term" value="F:protein O-acetylglucosaminyltransferase activity"/>
    <property type="evidence" value="ECO:0007669"/>
    <property type="project" value="UniProtKB-EC"/>
</dbReference>
<evidence type="ECO:0000256" key="7">
    <source>
        <dbReference type="ARBA" id="ARBA00022803"/>
    </source>
</evidence>
<keyword evidence="6" id="KW-0677">Repeat</keyword>
<feature type="repeat" description="TPR" evidence="8">
    <location>
        <begin position="92"/>
        <end position="125"/>
    </location>
</feature>
<evidence type="ECO:0000256" key="3">
    <source>
        <dbReference type="ARBA" id="ARBA00011970"/>
    </source>
</evidence>
<feature type="domain" description="O-GlcNAc transferase C-terminal" evidence="9">
    <location>
        <begin position="343"/>
        <end position="579"/>
    </location>
</feature>
<name>A0A6U4E2X8_9STRA</name>
<comment type="similarity">
    <text evidence="2">Belongs to the glycosyltransferase 41 family. O-GlcNAc transferase subfamily.</text>
</comment>
<feature type="repeat" description="TPR" evidence="8">
    <location>
        <begin position="160"/>
        <end position="193"/>
    </location>
</feature>
<dbReference type="EC" id="2.4.1.255" evidence="3"/>
<evidence type="ECO:0000256" key="6">
    <source>
        <dbReference type="ARBA" id="ARBA00022737"/>
    </source>
</evidence>
<dbReference type="Gene3D" id="1.25.40.10">
    <property type="entry name" value="Tetratricopeptide repeat domain"/>
    <property type="match status" value="8"/>
</dbReference>